<dbReference type="Proteomes" id="UP001359485">
    <property type="component" value="Unassembled WGS sequence"/>
</dbReference>
<evidence type="ECO:0000256" key="2">
    <source>
        <dbReference type="ARBA" id="ARBA00008837"/>
    </source>
</evidence>
<comment type="caution">
    <text evidence="4">The sequence shown here is derived from an EMBL/GenBank/DDBJ whole genome shotgun (WGS) entry which is preliminary data.</text>
</comment>
<keyword evidence="5" id="KW-1185">Reference proteome</keyword>
<dbReference type="InterPro" id="IPR027417">
    <property type="entry name" value="P-loop_NTPase"/>
</dbReference>
<gene>
    <name evidence="4" type="ORF">RUM44_010712</name>
</gene>
<dbReference type="Gene3D" id="3.40.50.300">
    <property type="entry name" value="P-loop containing nucleotide triphosphate hydrolases"/>
    <property type="match status" value="1"/>
</dbReference>
<evidence type="ECO:0000256" key="1">
    <source>
        <dbReference type="ARBA" id="ARBA00005043"/>
    </source>
</evidence>
<dbReference type="EMBL" id="JAWJWF010000046">
    <property type="protein sequence ID" value="KAK6623856.1"/>
    <property type="molecule type" value="Genomic_DNA"/>
</dbReference>
<organism evidence="4 5">
    <name type="scientific">Polyplax serrata</name>
    <name type="common">Common mouse louse</name>
    <dbReference type="NCBI Taxonomy" id="468196"/>
    <lineage>
        <taxon>Eukaryota</taxon>
        <taxon>Metazoa</taxon>
        <taxon>Ecdysozoa</taxon>
        <taxon>Arthropoda</taxon>
        <taxon>Hexapoda</taxon>
        <taxon>Insecta</taxon>
        <taxon>Pterygota</taxon>
        <taxon>Neoptera</taxon>
        <taxon>Paraneoptera</taxon>
        <taxon>Psocodea</taxon>
        <taxon>Troctomorpha</taxon>
        <taxon>Phthiraptera</taxon>
        <taxon>Anoplura</taxon>
        <taxon>Polyplacidae</taxon>
        <taxon>Polyplax</taxon>
    </lineage>
</organism>
<comment type="pathway">
    <text evidence="1">tRNA modification; 5-methoxycarbonylmethyl-2-thiouridine-tRNA biosynthesis.</text>
</comment>
<proteinExistence type="inferred from homology"/>
<dbReference type="PANTHER" id="PTHR16184">
    <property type="entry name" value="ELONGATOR COMPLEX PROTEIN 6"/>
    <property type="match status" value="1"/>
</dbReference>
<evidence type="ECO:0000256" key="3">
    <source>
        <dbReference type="ARBA" id="ARBA00020263"/>
    </source>
</evidence>
<sequence>MIDGTISKVLSTLHLDENSSHSKFVCIEERDNADGTFIISSVIKDQIEKENNVLLIMSHNSIGHFHSISQKLGYNLMSLRDSGRIFVVDILEKFANEDFMLSENPLKQLYFDVKEKIDSCKDDRGICVLLENIGNLLLINMSDVLNFVQYLRGLVYNKKNSLCVCSIHNFLGCSDINTFTKAIKHVADCAVTLSDLTTGRANEVTGHLSVLNRDEKLNQCRTNYHYLLQDKTIYVFAPGSKEHLYRR</sequence>
<dbReference type="CDD" id="cd19495">
    <property type="entry name" value="Elp6"/>
    <property type="match status" value="1"/>
</dbReference>
<comment type="similarity">
    <text evidence="2">Belongs to the ELP6 family.</text>
</comment>
<evidence type="ECO:0000313" key="5">
    <source>
        <dbReference type="Proteomes" id="UP001359485"/>
    </source>
</evidence>
<dbReference type="Pfam" id="PF09807">
    <property type="entry name" value="ELP6"/>
    <property type="match status" value="1"/>
</dbReference>
<dbReference type="PANTHER" id="PTHR16184:SF6">
    <property type="entry name" value="ELONGATOR COMPLEX PROTEIN 6"/>
    <property type="match status" value="1"/>
</dbReference>
<evidence type="ECO:0000313" key="4">
    <source>
        <dbReference type="EMBL" id="KAK6623856.1"/>
    </source>
</evidence>
<name>A0ABR1AN00_POLSC</name>
<dbReference type="InterPro" id="IPR018627">
    <property type="entry name" value="ELP6"/>
</dbReference>
<protein>
    <recommendedName>
        <fullName evidence="3">Elongator complex protein 6</fullName>
    </recommendedName>
</protein>
<reference evidence="4 5" key="1">
    <citation type="submission" date="2023-09" db="EMBL/GenBank/DDBJ databases">
        <title>Genomes of two closely related lineages of the louse Polyplax serrata with different host specificities.</title>
        <authorList>
            <person name="Martinu J."/>
            <person name="Tarabai H."/>
            <person name="Stefka J."/>
            <person name="Hypsa V."/>
        </authorList>
    </citation>
    <scope>NUCLEOTIDE SEQUENCE [LARGE SCALE GENOMIC DNA]</scope>
    <source>
        <strain evidence="4">98ZLc_SE</strain>
    </source>
</reference>
<accession>A0ABR1AN00</accession>